<dbReference type="CDD" id="cd13983">
    <property type="entry name" value="STKc_WNK"/>
    <property type="match status" value="1"/>
</dbReference>
<sequence>MVAGVVTAQFMNLLHVSLLVHFIVLCVLQAEVYQTLSPLSLFALSLLLVRGWIAVASEILVSISGMVLPQNWDFDISYKRRARVFDELFEIIEAHLVWFPSLLYFHPNDAVSRATYFRFNRNAAIRQSANINIAAKAPPLAFHAFAVEHIREAVSVFCFLLSKHFLETLFGNIFFSLSSSSIQFAEIKWRKHGGVWFVLLRITRNLKAIVSSTGDWILTCQTGCVDFWLLSVNSISSSSSKMPSASLNSSDHDTEPFVEVDPTGRYGRYSDLLGHGAVKKVYRAFDQEEGIEVAWNQVQLRNFSEDKSMVDRLHSEVKLLSTLKNESIIVLYSVWKDNEHNTLNFITEVCTSGNLRDYRKRHRHVSIKALKKWSRQVLKGLEYLHTHDPCIIHRDLNCSNIFINGNIGQVKIGDLGLAAIVGKNHLAHSVLGTPEYMAPELYEEDYTEMVDIYSFGMCLLEMVTMEIPYSECDNIAKIYKKVTSGVGPLAMNKVSDPEVKFFIEKCIAQPRARPSASELLNDPFFSELNDGDATIIDGQAIQ</sequence>
<evidence type="ECO:0000256" key="2">
    <source>
        <dbReference type="ARBA" id="ARBA00022527"/>
    </source>
</evidence>
<feature type="transmembrane region" description="Helical" evidence="6">
    <location>
        <begin position="42"/>
        <end position="68"/>
    </location>
</feature>
<gene>
    <name evidence="8" type="ORF">VitviT2T_018094</name>
</gene>
<dbReference type="EMBL" id="CP126659">
    <property type="protein sequence ID" value="WJZ99673.1"/>
    <property type="molecule type" value="Genomic_DNA"/>
</dbReference>
<dbReference type="Gene3D" id="1.10.510.10">
    <property type="entry name" value="Transferase(Phosphotransferase) domain 1"/>
    <property type="match status" value="1"/>
</dbReference>
<dbReference type="Proteomes" id="UP001227230">
    <property type="component" value="Chromosome 12"/>
</dbReference>
<evidence type="ECO:0000313" key="9">
    <source>
        <dbReference type="Proteomes" id="UP001227230"/>
    </source>
</evidence>
<dbReference type="InterPro" id="IPR011009">
    <property type="entry name" value="Kinase-like_dom_sf"/>
</dbReference>
<comment type="catalytic activity">
    <reaction evidence="5">
        <text>L-seryl-[protein] + ATP = O-phospho-L-seryl-[protein] + ADP + H(+)</text>
        <dbReference type="Rhea" id="RHEA:17989"/>
        <dbReference type="Rhea" id="RHEA-COMP:9863"/>
        <dbReference type="Rhea" id="RHEA-COMP:11604"/>
        <dbReference type="ChEBI" id="CHEBI:15378"/>
        <dbReference type="ChEBI" id="CHEBI:29999"/>
        <dbReference type="ChEBI" id="CHEBI:30616"/>
        <dbReference type="ChEBI" id="CHEBI:83421"/>
        <dbReference type="ChEBI" id="CHEBI:456216"/>
        <dbReference type="EC" id="2.7.11.1"/>
    </reaction>
</comment>
<keyword evidence="3" id="KW-0808">Transferase</keyword>
<feature type="domain" description="Protein kinase" evidence="7">
    <location>
        <begin position="267"/>
        <end position="525"/>
    </location>
</feature>
<dbReference type="Gene3D" id="3.30.200.20">
    <property type="entry name" value="Phosphorylase Kinase, domain 1"/>
    <property type="match status" value="1"/>
</dbReference>
<keyword evidence="3" id="KW-0418">Kinase</keyword>
<dbReference type="InterPro" id="IPR000719">
    <property type="entry name" value="Prot_kinase_dom"/>
</dbReference>
<dbReference type="PROSITE" id="PS50011">
    <property type="entry name" value="PROTEIN_KINASE_DOM"/>
    <property type="match status" value="1"/>
</dbReference>
<comment type="catalytic activity">
    <reaction evidence="4">
        <text>L-threonyl-[protein] + ATP = O-phospho-L-threonyl-[protein] + ADP + H(+)</text>
        <dbReference type="Rhea" id="RHEA:46608"/>
        <dbReference type="Rhea" id="RHEA-COMP:11060"/>
        <dbReference type="Rhea" id="RHEA-COMP:11605"/>
        <dbReference type="ChEBI" id="CHEBI:15378"/>
        <dbReference type="ChEBI" id="CHEBI:30013"/>
        <dbReference type="ChEBI" id="CHEBI:30616"/>
        <dbReference type="ChEBI" id="CHEBI:61977"/>
        <dbReference type="ChEBI" id="CHEBI:456216"/>
        <dbReference type="EC" id="2.7.11.1"/>
    </reaction>
</comment>
<reference evidence="8 9" key="1">
    <citation type="journal article" date="2023" name="Hortic Res">
        <title>The complete reference genome for grapevine (Vitis vinifera L.) genetics and breeding.</title>
        <authorList>
            <person name="Shi X."/>
            <person name="Cao S."/>
            <person name="Wang X."/>
            <person name="Huang S."/>
            <person name="Wang Y."/>
            <person name="Liu Z."/>
            <person name="Liu W."/>
            <person name="Leng X."/>
            <person name="Peng Y."/>
            <person name="Wang N."/>
            <person name="Wang Y."/>
            <person name="Ma Z."/>
            <person name="Xu X."/>
            <person name="Zhang F."/>
            <person name="Xue H."/>
            <person name="Zhong H."/>
            <person name="Wang Y."/>
            <person name="Zhang K."/>
            <person name="Velt A."/>
            <person name="Avia K."/>
            <person name="Holtgrawe D."/>
            <person name="Grimplet J."/>
            <person name="Matus J.T."/>
            <person name="Ware D."/>
            <person name="Wu X."/>
            <person name="Wang H."/>
            <person name="Liu C."/>
            <person name="Fang Y."/>
            <person name="Rustenholz C."/>
            <person name="Cheng Z."/>
            <person name="Xiao H."/>
            <person name="Zhou Y."/>
        </authorList>
    </citation>
    <scope>NUCLEOTIDE SEQUENCE [LARGE SCALE GENOMIC DNA]</scope>
    <source>
        <strain evidence="9">cv. Pinot noir / PN40024</strain>
        <tissue evidence="8">Leaf</tissue>
    </source>
</reference>
<feature type="transmembrane region" description="Helical" evidence="6">
    <location>
        <begin position="12"/>
        <end position="30"/>
    </location>
</feature>
<keyword evidence="6" id="KW-0812">Transmembrane</keyword>
<organism evidence="8 9">
    <name type="scientific">Vitis vinifera</name>
    <name type="common">Grape</name>
    <dbReference type="NCBI Taxonomy" id="29760"/>
    <lineage>
        <taxon>Eukaryota</taxon>
        <taxon>Viridiplantae</taxon>
        <taxon>Streptophyta</taxon>
        <taxon>Embryophyta</taxon>
        <taxon>Tracheophyta</taxon>
        <taxon>Spermatophyta</taxon>
        <taxon>Magnoliopsida</taxon>
        <taxon>eudicotyledons</taxon>
        <taxon>Gunneridae</taxon>
        <taxon>Pentapetalae</taxon>
        <taxon>rosids</taxon>
        <taxon>Vitales</taxon>
        <taxon>Vitaceae</taxon>
        <taxon>Viteae</taxon>
        <taxon>Vitis</taxon>
    </lineage>
</organism>
<keyword evidence="6" id="KW-1133">Transmembrane helix</keyword>
<evidence type="ECO:0000256" key="5">
    <source>
        <dbReference type="ARBA" id="ARBA00048679"/>
    </source>
</evidence>
<proteinExistence type="predicted"/>
<evidence type="ECO:0000313" key="8">
    <source>
        <dbReference type="EMBL" id="WJZ99673.1"/>
    </source>
</evidence>
<protein>
    <recommendedName>
        <fullName evidence="1">non-specific serine/threonine protein kinase</fullName>
        <ecNumber evidence="1">2.7.11.1</ecNumber>
    </recommendedName>
</protein>
<evidence type="ECO:0000259" key="7">
    <source>
        <dbReference type="PROSITE" id="PS50011"/>
    </source>
</evidence>
<dbReference type="Pfam" id="PF00069">
    <property type="entry name" value="Pkinase"/>
    <property type="match status" value="1"/>
</dbReference>
<accession>A0ABY9CW88</accession>
<evidence type="ECO:0000256" key="4">
    <source>
        <dbReference type="ARBA" id="ARBA00047899"/>
    </source>
</evidence>
<keyword evidence="9" id="KW-1185">Reference proteome</keyword>
<dbReference type="PANTHER" id="PTHR13902">
    <property type="entry name" value="SERINE/THREONINE-PROTEIN KINASE WNK WITH NO LYSINE -RELATED"/>
    <property type="match status" value="1"/>
</dbReference>
<evidence type="ECO:0000256" key="6">
    <source>
        <dbReference type="SAM" id="Phobius"/>
    </source>
</evidence>
<dbReference type="SUPFAM" id="SSF56112">
    <property type="entry name" value="Protein kinase-like (PK-like)"/>
    <property type="match status" value="1"/>
</dbReference>
<dbReference type="EC" id="2.7.11.1" evidence="1"/>
<dbReference type="InterPro" id="IPR050588">
    <property type="entry name" value="WNK_Ser-Thr_kinase"/>
</dbReference>
<evidence type="ECO:0000256" key="3">
    <source>
        <dbReference type="ARBA" id="ARBA00022777"/>
    </source>
</evidence>
<name>A0ABY9CW88_VITVI</name>
<keyword evidence="2" id="KW-0723">Serine/threonine-protein kinase</keyword>
<keyword evidence="6" id="KW-0472">Membrane</keyword>
<evidence type="ECO:0000256" key="1">
    <source>
        <dbReference type="ARBA" id="ARBA00012513"/>
    </source>
</evidence>